<dbReference type="Proteomes" id="UP000035740">
    <property type="component" value="Unassembled WGS sequence"/>
</dbReference>
<evidence type="ECO:0000313" key="2">
    <source>
        <dbReference type="Proteomes" id="UP000035740"/>
    </source>
</evidence>
<evidence type="ECO:0000313" key="1">
    <source>
        <dbReference type="EMBL" id="KMS65008.1"/>
    </source>
</evidence>
<dbReference type="EMBL" id="KQ116573">
    <property type="protein sequence ID" value="KMS65008.1"/>
    <property type="molecule type" value="Genomic_DNA"/>
</dbReference>
<sequence>FDENLADLERLERKSELRAWHKAVGVLSESERDQMDVNRDLEATLREPRPPIRIPTQTELDQQLLEYRKQQLLSQIAQ</sequence>
<name>A0A0J7YPF2_BETVV</name>
<accession>A0A0J7YPF2</accession>
<organism evidence="1 2">
    <name type="scientific">Beta vulgaris subsp. vulgaris</name>
    <name type="common">Beet</name>
    <dbReference type="NCBI Taxonomy" id="3555"/>
    <lineage>
        <taxon>Eukaryota</taxon>
        <taxon>Viridiplantae</taxon>
        <taxon>Streptophyta</taxon>
        <taxon>Embryophyta</taxon>
        <taxon>Tracheophyta</taxon>
        <taxon>Spermatophyta</taxon>
        <taxon>Magnoliopsida</taxon>
        <taxon>eudicotyledons</taxon>
        <taxon>Gunneridae</taxon>
        <taxon>Pentapetalae</taxon>
        <taxon>Caryophyllales</taxon>
        <taxon>Chenopodiaceae</taxon>
        <taxon>Betoideae</taxon>
        <taxon>Beta</taxon>
    </lineage>
</organism>
<reference evidence="1 2" key="1">
    <citation type="journal article" date="2014" name="Nature">
        <title>The genome of the recently domesticated crop plant sugar beet (Beta vulgaris).</title>
        <authorList>
            <person name="Dohm J.C."/>
            <person name="Minoche A.E."/>
            <person name="Holtgrawe D."/>
            <person name="Capella-Gutierrez S."/>
            <person name="Zakrzewski F."/>
            <person name="Tafer H."/>
            <person name="Rupp O."/>
            <person name="Sorensen T.R."/>
            <person name="Stracke R."/>
            <person name="Reinhardt R."/>
            <person name="Goesmann A."/>
            <person name="Kraft T."/>
            <person name="Schulz B."/>
            <person name="Stadler P.F."/>
            <person name="Schmidt T."/>
            <person name="Gabaldon T."/>
            <person name="Lehrach H."/>
            <person name="Weisshaar B."/>
            <person name="Himmelbauer H."/>
        </authorList>
    </citation>
    <scope>NUCLEOTIDE SEQUENCE [LARGE SCALE GENOMIC DNA]</scope>
    <source>
        <tissue evidence="1">Taproot</tissue>
    </source>
</reference>
<feature type="non-terminal residue" evidence="1">
    <location>
        <position position="1"/>
    </location>
</feature>
<protein>
    <submittedName>
        <fullName evidence="1">Uncharacterized protein</fullName>
    </submittedName>
</protein>
<proteinExistence type="predicted"/>
<gene>
    <name evidence="1" type="ORF">BVRB_040390</name>
</gene>
<dbReference type="Gramene" id="KMS65008">
    <property type="protein sequence ID" value="KMS65008"/>
    <property type="gene ID" value="BVRB_040390"/>
</dbReference>
<dbReference type="AlphaFoldDB" id="A0A0J7YPF2"/>
<keyword evidence="2" id="KW-1185">Reference proteome</keyword>